<accession>A0A1C9C8W6</accession>
<dbReference type="InterPro" id="IPR000836">
    <property type="entry name" value="PRTase_dom"/>
</dbReference>
<feature type="domain" description="Phosphoribosyltransferase" evidence="1">
    <location>
        <begin position="9"/>
        <end position="184"/>
    </location>
</feature>
<sequence length="188" mass="22313">MQLNIYIISHPIIEIMMNKIIYSQSNNIQKYYKKIGLLMVYEVLRKWMKIQTIYIKQINQIKELCILNTKESYVIITNLVESYPMITDIDDLLPSINIQHINQPIDPIKLQNSYILQKINNTSKILIFELFLNNYEIIKLLNYLLLKKNIKTSQIKILCITCNHKILEKLGQMHPKLNIYTTKIITNE</sequence>
<evidence type="ECO:0000259" key="1">
    <source>
        <dbReference type="Pfam" id="PF14681"/>
    </source>
</evidence>
<evidence type="ECO:0000313" key="2">
    <source>
        <dbReference type="EMBL" id="AOM64820.1"/>
    </source>
</evidence>
<keyword evidence="2" id="KW-0934">Plastid</keyword>
<name>A0A1C9C8W6_9FLOR</name>
<keyword evidence="2" id="KW-0808">Transferase</keyword>
<proteinExistence type="predicted"/>
<dbReference type="SUPFAM" id="SSF53271">
    <property type="entry name" value="PRTase-like"/>
    <property type="match status" value="1"/>
</dbReference>
<dbReference type="AlphaFoldDB" id="A0A1C9C8W6"/>
<geneLocation type="plastid" evidence="2"/>
<dbReference type="RefSeq" id="YP_009295885.1">
    <property type="nucleotide sequence ID" value="NC_031168.1"/>
</dbReference>
<dbReference type="EMBL" id="KX284711">
    <property type="protein sequence ID" value="AOM64820.1"/>
    <property type="molecule type" value="Genomic_DNA"/>
</dbReference>
<dbReference type="GO" id="GO:0016757">
    <property type="term" value="F:glycosyltransferase activity"/>
    <property type="evidence" value="ECO:0007669"/>
    <property type="project" value="UniProtKB-KW"/>
</dbReference>
<dbReference type="GeneID" id="29071270"/>
<dbReference type="Gene3D" id="3.40.50.2020">
    <property type="match status" value="1"/>
</dbReference>
<organism evidence="2">
    <name type="scientific">Schimmelmannia schousboei</name>
    <dbReference type="NCBI Taxonomy" id="173468"/>
    <lineage>
        <taxon>Eukaryota</taxon>
        <taxon>Rhodophyta</taxon>
        <taxon>Florideophyceae</taxon>
        <taxon>Rhodymeniophycidae</taxon>
        <taxon>Acrosymphytales</taxon>
        <taxon>Schimmelmanniaceae</taxon>
        <taxon>Schimmelmannia</taxon>
    </lineage>
</organism>
<dbReference type="Pfam" id="PF14681">
    <property type="entry name" value="UPRTase"/>
    <property type="match status" value="1"/>
</dbReference>
<reference evidence="2" key="1">
    <citation type="journal article" date="2016" name="BMC Biol.">
        <title>Parallel evolution of highly conserved plastid genome architecture in red seaweeds and seed plants.</title>
        <authorList>
            <person name="Lee J."/>
            <person name="Cho C.H."/>
            <person name="Park S.I."/>
            <person name="Choi J.W."/>
            <person name="Song H.S."/>
            <person name="West J.A."/>
            <person name="Bhattacharya D."/>
            <person name="Yoon H.S."/>
        </authorList>
    </citation>
    <scope>NUCLEOTIDE SEQUENCE</scope>
</reference>
<gene>
    <name evidence="2" type="primary">upp</name>
    <name evidence="2" type="ORF">Schim_139</name>
</gene>
<dbReference type="InterPro" id="IPR029057">
    <property type="entry name" value="PRTase-like"/>
</dbReference>
<keyword evidence="2" id="KW-0328">Glycosyltransferase</keyword>
<protein>
    <submittedName>
        <fullName evidence="2">Uracil phosphoribosyltransferase</fullName>
    </submittedName>
</protein>